<dbReference type="AlphaFoldDB" id="A0A813W7T0"/>
<sequence length="320" mass="36455">MSLYRNVVWFSKGLLEYTRPGYEAAAKSFNPNDLEVDLSNRSIMVTGANSGIGKSCAIEVAKRGATVHMVCRSKERGESAQKEIISSTNNNNVFLHIVDISQPRQVYKFAKDFADSQKPLSILVNNAGCMINEREFIENDIEANFATNTLGTYILTKALIPLISKAEKPRIFIVTSGGMLVQKLDYEDLNHEKMKKFDGTMAYAQNKRQQVVMSEYLARKYPNIYFATMHPGWSDTPAVQTSMPSFREKMEKKLRTPEQGADTLVWMCCYKDLEKNENGSFFQDRTAVAKHLPLAWTKNTQEDEEKFIAKLDDLYNRFCN</sequence>
<dbReference type="InterPro" id="IPR002347">
    <property type="entry name" value="SDR_fam"/>
</dbReference>
<dbReference type="SUPFAM" id="SSF51735">
    <property type="entry name" value="NAD(P)-binding Rossmann-fold domains"/>
    <property type="match status" value="1"/>
</dbReference>
<dbReference type="PANTHER" id="PTHR44656:SF7">
    <property type="entry name" value="DEHYDROGENASE_REDUCTASE SDR FAMILY MEMBER 12"/>
    <property type="match status" value="1"/>
</dbReference>
<reference evidence="1" key="1">
    <citation type="submission" date="2021-02" db="EMBL/GenBank/DDBJ databases">
        <authorList>
            <person name="Nowell W R."/>
        </authorList>
    </citation>
    <scope>NUCLEOTIDE SEQUENCE</scope>
    <source>
        <strain evidence="1">Ploen Becks lab</strain>
    </source>
</reference>
<proteinExistence type="predicted"/>
<dbReference type="Proteomes" id="UP000663879">
    <property type="component" value="Unassembled WGS sequence"/>
</dbReference>
<organism evidence="1 2">
    <name type="scientific">Brachionus calyciflorus</name>
    <dbReference type="NCBI Taxonomy" id="104777"/>
    <lineage>
        <taxon>Eukaryota</taxon>
        <taxon>Metazoa</taxon>
        <taxon>Spiralia</taxon>
        <taxon>Gnathifera</taxon>
        <taxon>Rotifera</taxon>
        <taxon>Eurotatoria</taxon>
        <taxon>Monogononta</taxon>
        <taxon>Pseudotrocha</taxon>
        <taxon>Ploima</taxon>
        <taxon>Brachionidae</taxon>
        <taxon>Brachionus</taxon>
    </lineage>
</organism>
<dbReference type="PRINTS" id="PR00081">
    <property type="entry name" value="GDHRDH"/>
</dbReference>
<dbReference type="Gene3D" id="3.40.50.720">
    <property type="entry name" value="NAD(P)-binding Rossmann-like Domain"/>
    <property type="match status" value="1"/>
</dbReference>
<comment type="caution">
    <text evidence="1">The sequence shown here is derived from an EMBL/GenBank/DDBJ whole genome shotgun (WGS) entry which is preliminary data.</text>
</comment>
<dbReference type="InterPro" id="IPR052992">
    <property type="entry name" value="SDR_member_12"/>
</dbReference>
<protein>
    <recommendedName>
        <fullName evidence="3">Dehydrogenase/reductase SDR family member 12</fullName>
    </recommendedName>
</protein>
<keyword evidence="2" id="KW-1185">Reference proteome</keyword>
<accession>A0A813W7T0</accession>
<name>A0A813W7T0_9BILA</name>
<evidence type="ECO:0000313" key="1">
    <source>
        <dbReference type="EMBL" id="CAF0853642.1"/>
    </source>
</evidence>
<evidence type="ECO:0008006" key="3">
    <source>
        <dbReference type="Google" id="ProtNLM"/>
    </source>
</evidence>
<dbReference type="OrthoDB" id="417891at2759"/>
<dbReference type="PANTHER" id="PTHR44656">
    <property type="entry name" value="DEHYDROGENASE/REDUCTASE SDR FAMILY MEMBER 12"/>
    <property type="match status" value="1"/>
</dbReference>
<gene>
    <name evidence="1" type="ORF">OXX778_LOCUS9080</name>
</gene>
<dbReference type="Pfam" id="PF00106">
    <property type="entry name" value="adh_short"/>
    <property type="match status" value="1"/>
</dbReference>
<evidence type="ECO:0000313" key="2">
    <source>
        <dbReference type="Proteomes" id="UP000663879"/>
    </source>
</evidence>
<dbReference type="EMBL" id="CAJNOC010001311">
    <property type="protein sequence ID" value="CAF0853642.1"/>
    <property type="molecule type" value="Genomic_DNA"/>
</dbReference>
<dbReference type="InterPro" id="IPR036291">
    <property type="entry name" value="NAD(P)-bd_dom_sf"/>
</dbReference>